<protein>
    <submittedName>
        <fullName evidence="2">Uncharacterized protein</fullName>
    </submittedName>
</protein>
<dbReference type="EMBL" id="CP034550">
    <property type="protein sequence ID" value="QFZ20362.1"/>
    <property type="molecule type" value="Genomic_DNA"/>
</dbReference>
<feature type="compositionally biased region" description="Polar residues" evidence="1">
    <location>
        <begin position="47"/>
        <end position="56"/>
    </location>
</feature>
<reference evidence="3" key="1">
    <citation type="journal article" date="2021" name="Curr. Microbiol.">
        <title>Complete genome of nocamycin-producing strain Saccharothrix syringae NRRL B-16468 reveals the biosynthetic potential for secondary metabolites.</title>
        <authorList>
            <person name="Mo X."/>
            <person name="Yang S."/>
        </authorList>
    </citation>
    <scope>NUCLEOTIDE SEQUENCE [LARGE SCALE GENOMIC DNA]</scope>
    <source>
        <strain evidence="3">ATCC 51364 / DSM 43886 / JCM 6844 / KCTC 9398 / NBRC 14523 / NRRL B-16468 / INA 2240</strain>
    </source>
</reference>
<organism evidence="2 3">
    <name type="scientific">Saccharothrix syringae</name>
    <name type="common">Nocardiopsis syringae</name>
    <dbReference type="NCBI Taxonomy" id="103733"/>
    <lineage>
        <taxon>Bacteria</taxon>
        <taxon>Bacillati</taxon>
        <taxon>Actinomycetota</taxon>
        <taxon>Actinomycetes</taxon>
        <taxon>Pseudonocardiales</taxon>
        <taxon>Pseudonocardiaceae</taxon>
        <taxon>Saccharothrix</taxon>
    </lineage>
</organism>
<sequence>MDDLLSCEGDDLDEEVKAVAGLFKDMRELLYPASDPAGSTEPGRSLPSPSSPQTHSAAVGQRSMAYALALSENIAAEADRDRQTAAFRAAHLPDGLIRLDRVEEWIGQRAQEQPGDLRQARVRIPAGWQPDEPLPSTSASIFVDRLEYVAPGHDRVRWIVVAPGGVLGWLRRLSVGLATAHGWEPAQATTWVLTGLTPLVGLIRVTEERENIRDSQWMAWSERITLDVHPAAMPDEVADAYRAARKRFDARRTNGEYRARSQAIPQLALARFVARRRPRCTWDEIRVLWNDWITVQADYPGVALKRYDSAKRFHNEAVAACKRVLYRGGYVGRQGVAQAVVDGEFFDQQTR</sequence>
<evidence type="ECO:0000256" key="1">
    <source>
        <dbReference type="SAM" id="MobiDB-lite"/>
    </source>
</evidence>
<keyword evidence="3" id="KW-1185">Reference proteome</keyword>
<feature type="region of interest" description="Disordered" evidence="1">
    <location>
        <begin position="32"/>
        <end position="59"/>
    </location>
</feature>
<evidence type="ECO:0000313" key="2">
    <source>
        <dbReference type="EMBL" id="QFZ20362.1"/>
    </source>
</evidence>
<dbReference type="AlphaFoldDB" id="A0A5Q0H3R3"/>
<gene>
    <name evidence="2" type="ORF">EKG83_25715</name>
</gene>
<proteinExistence type="predicted"/>
<dbReference type="RefSeq" id="WP_153278388.1">
    <property type="nucleotide sequence ID" value="NZ_CP034550.1"/>
</dbReference>
<evidence type="ECO:0000313" key="3">
    <source>
        <dbReference type="Proteomes" id="UP000325787"/>
    </source>
</evidence>
<dbReference type="Proteomes" id="UP000325787">
    <property type="component" value="Chromosome"/>
</dbReference>
<accession>A0A5Q0H3R3</accession>
<dbReference type="KEGG" id="ssyi:EKG83_25715"/>
<name>A0A5Q0H3R3_SACSY</name>